<dbReference type="InterPro" id="IPR014031">
    <property type="entry name" value="Ketoacyl_synth_C"/>
</dbReference>
<evidence type="ECO:0000259" key="18">
    <source>
        <dbReference type="PROSITE" id="PS52004"/>
    </source>
</evidence>
<evidence type="ECO:0000256" key="16">
    <source>
        <dbReference type="ARBA" id="ARBA00048506"/>
    </source>
</evidence>
<accession>A0A3E0HKN8</accession>
<dbReference type="PROSITE" id="PS00606">
    <property type="entry name" value="KS3_1"/>
    <property type="match status" value="1"/>
</dbReference>
<evidence type="ECO:0000256" key="15">
    <source>
        <dbReference type="ARBA" id="ARBA00048121"/>
    </source>
</evidence>
<keyword evidence="8" id="KW-0276">Fatty acid metabolism</keyword>
<keyword evidence="5" id="KW-0963">Cytoplasm</keyword>
<evidence type="ECO:0000256" key="14">
    <source>
        <dbReference type="ARBA" id="ARBA00042143"/>
    </source>
</evidence>
<evidence type="ECO:0000313" key="20">
    <source>
        <dbReference type="Proteomes" id="UP000256269"/>
    </source>
</evidence>
<evidence type="ECO:0000256" key="10">
    <source>
        <dbReference type="ARBA" id="ARBA00023160"/>
    </source>
</evidence>
<comment type="subunit">
    <text evidence="3">Homodimer.</text>
</comment>
<name>A0A3E0HKN8_9PSEU</name>
<dbReference type="GO" id="GO:0006633">
    <property type="term" value="P:fatty acid biosynthetic process"/>
    <property type="evidence" value="ECO:0007669"/>
    <property type="project" value="UniProtKB-KW"/>
</dbReference>
<comment type="subcellular location">
    <subcellularLocation>
        <location evidence="1">Cytoplasm</location>
    </subcellularLocation>
</comment>
<dbReference type="InterPro" id="IPR000794">
    <property type="entry name" value="Beta-ketoacyl_synthase"/>
</dbReference>
<dbReference type="AlphaFoldDB" id="A0A3E0HKN8"/>
<evidence type="ECO:0000256" key="17">
    <source>
        <dbReference type="RuleBase" id="RU003694"/>
    </source>
</evidence>
<dbReference type="InterPro" id="IPR018201">
    <property type="entry name" value="Ketoacyl_synth_AS"/>
</dbReference>
<evidence type="ECO:0000256" key="4">
    <source>
        <dbReference type="ARBA" id="ARBA00013191"/>
    </source>
</evidence>
<evidence type="ECO:0000313" key="19">
    <source>
        <dbReference type="EMBL" id="REH47029.1"/>
    </source>
</evidence>
<dbReference type="Gene3D" id="3.40.47.10">
    <property type="match status" value="1"/>
</dbReference>
<comment type="similarity">
    <text evidence="2 17">Belongs to the thiolase-like superfamily. Beta-ketoacyl-ACP synthases family.</text>
</comment>
<dbReference type="OrthoDB" id="9808669at2"/>
<gene>
    <name evidence="19" type="ORF">BCF44_106193</name>
</gene>
<evidence type="ECO:0000256" key="2">
    <source>
        <dbReference type="ARBA" id="ARBA00008467"/>
    </source>
</evidence>
<dbReference type="SUPFAM" id="SSF53901">
    <property type="entry name" value="Thiolase-like"/>
    <property type="match status" value="2"/>
</dbReference>
<organism evidence="19 20">
    <name type="scientific">Kutzneria buriramensis</name>
    <dbReference type="NCBI Taxonomy" id="1045776"/>
    <lineage>
        <taxon>Bacteria</taxon>
        <taxon>Bacillati</taxon>
        <taxon>Actinomycetota</taxon>
        <taxon>Actinomycetes</taxon>
        <taxon>Pseudonocardiales</taxon>
        <taxon>Pseudonocardiaceae</taxon>
        <taxon>Kutzneria</taxon>
    </lineage>
</organism>
<evidence type="ECO:0000256" key="1">
    <source>
        <dbReference type="ARBA" id="ARBA00004496"/>
    </source>
</evidence>
<keyword evidence="11" id="KW-0012">Acyltransferase</keyword>
<dbReference type="PANTHER" id="PTHR11712:SF306">
    <property type="entry name" value="3-OXOACYL-[ACYL-CARRIER-PROTEIN] SYNTHASE 1"/>
    <property type="match status" value="1"/>
</dbReference>
<evidence type="ECO:0000256" key="11">
    <source>
        <dbReference type="ARBA" id="ARBA00023315"/>
    </source>
</evidence>
<dbReference type="GO" id="GO:0005829">
    <property type="term" value="C:cytosol"/>
    <property type="evidence" value="ECO:0007669"/>
    <property type="project" value="TreeGrafter"/>
</dbReference>
<keyword evidence="7 17" id="KW-0808">Transferase</keyword>
<keyword evidence="10" id="KW-0275">Fatty acid biosynthesis</keyword>
<dbReference type="PANTHER" id="PTHR11712">
    <property type="entry name" value="POLYKETIDE SYNTHASE-RELATED"/>
    <property type="match status" value="1"/>
</dbReference>
<evidence type="ECO:0000256" key="7">
    <source>
        <dbReference type="ARBA" id="ARBA00022679"/>
    </source>
</evidence>
<dbReference type="Proteomes" id="UP000256269">
    <property type="component" value="Unassembled WGS sequence"/>
</dbReference>
<dbReference type="SMART" id="SM00825">
    <property type="entry name" value="PKS_KS"/>
    <property type="match status" value="1"/>
</dbReference>
<dbReference type="Pfam" id="PF00109">
    <property type="entry name" value="ketoacyl-synt"/>
    <property type="match status" value="1"/>
</dbReference>
<proteinExistence type="inferred from homology"/>
<comment type="catalytic activity">
    <reaction evidence="15">
        <text>(3Z)-decenoyl-[ACP] + malonyl-[ACP] + H(+) = 3-oxo-(5Z)-dodecenoyl-[ACP] + holo-[ACP] + CO2</text>
        <dbReference type="Rhea" id="RHEA:54940"/>
        <dbReference type="Rhea" id="RHEA-COMP:9623"/>
        <dbReference type="Rhea" id="RHEA-COMP:9685"/>
        <dbReference type="Rhea" id="RHEA-COMP:9927"/>
        <dbReference type="Rhea" id="RHEA-COMP:14042"/>
        <dbReference type="ChEBI" id="CHEBI:15378"/>
        <dbReference type="ChEBI" id="CHEBI:16526"/>
        <dbReference type="ChEBI" id="CHEBI:64479"/>
        <dbReference type="ChEBI" id="CHEBI:78449"/>
        <dbReference type="ChEBI" id="CHEBI:78798"/>
        <dbReference type="ChEBI" id="CHEBI:138410"/>
    </reaction>
    <physiologicalReaction direction="left-to-right" evidence="15">
        <dbReference type="Rhea" id="RHEA:54941"/>
    </physiologicalReaction>
</comment>
<dbReference type="EC" id="2.3.1.41" evidence="4"/>
<comment type="caution">
    <text evidence="19">The sequence shown here is derived from an EMBL/GenBank/DDBJ whole genome shotgun (WGS) entry which is preliminary data.</text>
</comment>
<reference evidence="19 20" key="1">
    <citation type="submission" date="2018-08" db="EMBL/GenBank/DDBJ databases">
        <title>Genomic Encyclopedia of Archaeal and Bacterial Type Strains, Phase II (KMG-II): from individual species to whole genera.</title>
        <authorList>
            <person name="Goeker M."/>
        </authorList>
    </citation>
    <scope>NUCLEOTIDE SEQUENCE [LARGE SCALE GENOMIC DNA]</scope>
    <source>
        <strain evidence="19 20">DSM 45791</strain>
    </source>
</reference>
<feature type="domain" description="Ketosynthase family 3 (KS3)" evidence="18">
    <location>
        <begin position="5"/>
        <end position="404"/>
    </location>
</feature>
<dbReference type="PROSITE" id="PS52004">
    <property type="entry name" value="KS3_2"/>
    <property type="match status" value="1"/>
</dbReference>
<sequence>MSDQARRVVVTGLGVVSNIGVGAEAFAESLRAGRTGTSPIASFDPAGFPVTMAGEVPGFDPAALVEHIEPARWGRSGQFAAAAARLAVRDAGIDPELLSRANAGSIMGTTGGESTVMQKLTEQWVRDGLPAIDPALAGQAPASQIATAVNSELRLTGEAQTVPTACSASNFAIGYGYDLVRTGEADFILAGGADSVNRATHAGFFQLGALAEDLCRPFDAERTGILTAEGGVALLLEPLTSAVGRGATIYAEVLGYGVNCDARHMVNPDAASIAECIRLAHEAAGIGPADVDYICAHGTGTPTNDATEIAAVRKVFGDEVPPISSIKSMIGHSMGAASGLGAVACCKALEQGFLPPTANLRRTDPALGPDLDCVPGRSRPARLDIVQNHGFAFGGNNAITIFGRVS</sequence>
<evidence type="ECO:0000256" key="8">
    <source>
        <dbReference type="ARBA" id="ARBA00022832"/>
    </source>
</evidence>
<evidence type="ECO:0000256" key="5">
    <source>
        <dbReference type="ARBA" id="ARBA00022490"/>
    </source>
</evidence>
<dbReference type="CDD" id="cd00834">
    <property type="entry name" value="KAS_I_II"/>
    <property type="match status" value="1"/>
</dbReference>
<protein>
    <recommendedName>
        <fullName evidence="12">3-oxoacyl-[acyl-carrier-protein] synthase 1</fullName>
        <ecNumber evidence="4">2.3.1.41</ecNumber>
    </recommendedName>
    <alternativeName>
        <fullName evidence="13">3-oxoacyl-[acyl-carrier-protein] synthase I</fullName>
    </alternativeName>
    <alternativeName>
        <fullName evidence="14">Beta-ketoacyl-ACP synthase I</fullName>
    </alternativeName>
</protein>
<dbReference type="InterPro" id="IPR020841">
    <property type="entry name" value="PKS_Beta-ketoAc_synthase_dom"/>
</dbReference>
<keyword evidence="20" id="KW-1185">Reference proteome</keyword>
<dbReference type="Pfam" id="PF02801">
    <property type="entry name" value="Ketoacyl-synt_C"/>
    <property type="match status" value="1"/>
</dbReference>
<evidence type="ECO:0000256" key="3">
    <source>
        <dbReference type="ARBA" id="ARBA00011738"/>
    </source>
</evidence>
<dbReference type="InterPro" id="IPR016039">
    <property type="entry name" value="Thiolase-like"/>
</dbReference>
<dbReference type="InterPro" id="IPR014030">
    <property type="entry name" value="Ketoacyl_synth_N"/>
</dbReference>
<dbReference type="GO" id="GO:0004315">
    <property type="term" value="F:3-oxoacyl-[acyl-carrier-protein] synthase activity"/>
    <property type="evidence" value="ECO:0007669"/>
    <property type="project" value="UniProtKB-EC"/>
</dbReference>
<evidence type="ECO:0000256" key="9">
    <source>
        <dbReference type="ARBA" id="ARBA00023098"/>
    </source>
</evidence>
<keyword evidence="6" id="KW-0444">Lipid biosynthesis</keyword>
<dbReference type="EMBL" id="QUNO01000006">
    <property type="protein sequence ID" value="REH47029.1"/>
    <property type="molecule type" value="Genomic_DNA"/>
</dbReference>
<evidence type="ECO:0000256" key="6">
    <source>
        <dbReference type="ARBA" id="ARBA00022516"/>
    </source>
</evidence>
<evidence type="ECO:0000256" key="12">
    <source>
        <dbReference type="ARBA" id="ARBA00039450"/>
    </source>
</evidence>
<keyword evidence="9" id="KW-0443">Lipid metabolism</keyword>
<evidence type="ECO:0000256" key="13">
    <source>
        <dbReference type="ARBA" id="ARBA00041620"/>
    </source>
</evidence>
<dbReference type="RefSeq" id="WP_116175685.1">
    <property type="nucleotide sequence ID" value="NZ_CP144375.1"/>
</dbReference>
<comment type="catalytic activity">
    <reaction evidence="16">
        <text>a fatty acyl-[ACP] + malonyl-[ACP] + H(+) = a 3-oxoacyl-[ACP] + holo-[ACP] + CO2</text>
        <dbReference type="Rhea" id="RHEA:22836"/>
        <dbReference type="Rhea" id="RHEA-COMP:9623"/>
        <dbReference type="Rhea" id="RHEA-COMP:9685"/>
        <dbReference type="Rhea" id="RHEA-COMP:9916"/>
        <dbReference type="Rhea" id="RHEA-COMP:14125"/>
        <dbReference type="ChEBI" id="CHEBI:15378"/>
        <dbReference type="ChEBI" id="CHEBI:16526"/>
        <dbReference type="ChEBI" id="CHEBI:64479"/>
        <dbReference type="ChEBI" id="CHEBI:78449"/>
        <dbReference type="ChEBI" id="CHEBI:78776"/>
        <dbReference type="ChEBI" id="CHEBI:138651"/>
        <dbReference type="EC" id="2.3.1.41"/>
    </reaction>
    <physiologicalReaction direction="left-to-right" evidence="16">
        <dbReference type="Rhea" id="RHEA:22837"/>
    </physiologicalReaction>
</comment>